<organism evidence="8 9">
    <name type="scientific">Diaporthe australafricana</name>
    <dbReference type="NCBI Taxonomy" id="127596"/>
    <lineage>
        <taxon>Eukaryota</taxon>
        <taxon>Fungi</taxon>
        <taxon>Dikarya</taxon>
        <taxon>Ascomycota</taxon>
        <taxon>Pezizomycotina</taxon>
        <taxon>Sordariomycetes</taxon>
        <taxon>Sordariomycetidae</taxon>
        <taxon>Diaporthales</taxon>
        <taxon>Diaporthaceae</taxon>
        <taxon>Diaporthe</taxon>
    </lineage>
</organism>
<dbReference type="CDD" id="cd14498">
    <property type="entry name" value="DSP"/>
    <property type="match status" value="1"/>
</dbReference>
<evidence type="ECO:0000313" key="8">
    <source>
        <dbReference type="EMBL" id="KAL1870228.1"/>
    </source>
</evidence>
<dbReference type="InterPro" id="IPR020422">
    <property type="entry name" value="TYR_PHOSPHATASE_DUAL_dom"/>
</dbReference>
<evidence type="ECO:0000259" key="6">
    <source>
        <dbReference type="PROSITE" id="PS50054"/>
    </source>
</evidence>
<evidence type="ECO:0000256" key="1">
    <source>
        <dbReference type="ARBA" id="ARBA00008601"/>
    </source>
</evidence>
<evidence type="ECO:0000313" key="9">
    <source>
        <dbReference type="Proteomes" id="UP001583177"/>
    </source>
</evidence>
<dbReference type="InterPro" id="IPR000387">
    <property type="entry name" value="Tyr_Pase_dom"/>
</dbReference>
<dbReference type="PROSITE" id="PS50054">
    <property type="entry name" value="TYR_PHOSPHATASE_DUAL"/>
    <property type="match status" value="1"/>
</dbReference>
<comment type="similarity">
    <text evidence="1">Belongs to the protein-tyrosine phosphatase family. Non-receptor class dual specificity subfamily.</text>
</comment>
<reference evidence="8 9" key="1">
    <citation type="journal article" date="2024" name="IMA Fungus">
        <title>IMA Genome - F19 : A genome assembly and annotation guide to empower mycologists, including annotated draft genome sequences of Ceratocystis pirilliformis, Diaporthe australafricana, Fusarium ophioides, Paecilomyces lecythidis, and Sporothrix stenoceras.</title>
        <authorList>
            <person name="Aylward J."/>
            <person name="Wilson A.M."/>
            <person name="Visagie C.M."/>
            <person name="Spraker J."/>
            <person name="Barnes I."/>
            <person name="Buitendag C."/>
            <person name="Ceriani C."/>
            <person name="Del Mar Angel L."/>
            <person name="du Plessis D."/>
            <person name="Fuchs T."/>
            <person name="Gasser K."/>
            <person name="Kramer D."/>
            <person name="Li W."/>
            <person name="Munsamy K."/>
            <person name="Piso A."/>
            <person name="Price J.L."/>
            <person name="Sonnekus B."/>
            <person name="Thomas C."/>
            <person name="van der Nest A."/>
            <person name="van Dijk A."/>
            <person name="van Heerden A."/>
            <person name="van Vuuren N."/>
            <person name="Yilmaz N."/>
            <person name="Duong T.A."/>
            <person name="van der Merwe N.A."/>
            <person name="Wingfield M.J."/>
            <person name="Wingfield B.D."/>
        </authorList>
    </citation>
    <scope>NUCLEOTIDE SEQUENCE [LARGE SCALE GENOMIC DNA]</scope>
    <source>
        <strain evidence="8 9">CMW 18300</strain>
    </source>
</reference>
<comment type="catalytic activity">
    <reaction evidence="4">
        <text>O-phospho-L-seryl-[protein] + H2O = L-seryl-[protein] + phosphate</text>
        <dbReference type="Rhea" id="RHEA:20629"/>
        <dbReference type="Rhea" id="RHEA-COMP:9863"/>
        <dbReference type="Rhea" id="RHEA-COMP:11604"/>
        <dbReference type="ChEBI" id="CHEBI:15377"/>
        <dbReference type="ChEBI" id="CHEBI:29999"/>
        <dbReference type="ChEBI" id="CHEBI:43474"/>
        <dbReference type="ChEBI" id="CHEBI:83421"/>
        <dbReference type="EC" id="3.1.3.16"/>
    </reaction>
</comment>
<dbReference type="InterPro" id="IPR016130">
    <property type="entry name" value="Tyr_Pase_AS"/>
</dbReference>
<comment type="caution">
    <text evidence="8">The sequence shown here is derived from an EMBL/GenBank/DDBJ whole genome shotgun (WGS) entry which is preliminary data.</text>
</comment>
<keyword evidence="2" id="KW-0378">Hydrolase</keyword>
<name>A0ABR3X2Q3_9PEZI</name>
<evidence type="ECO:0000256" key="3">
    <source>
        <dbReference type="ARBA" id="ARBA00022912"/>
    </source>
</evidence>
<keyword evidence="9" id="KW-1185">Reference proteome</keyword>
<sequence length="274" mass="31626">MHFNSVLYSMTDPLKDVSVDEIVPGLFLGNMACVESEKVLTELEITAVVSVVSERRRPFPQTSTSYGLLGRRRPHTLEKLFGIENRLVIFADDRSSDNIFRHFDSACHFIDHRLHPTSVSDRNTLDTKALGEQSSANSHVFKKDTVKKSGRVLVHCTRGKSRSATIVAAYMMWKWDLCVYDALQHVQNRRSIALPNEGFMDQLFVWEKLECISWISRRFHIRPRAYYGLKHRLGIYKRVREVRAAIERASKDEESTEKRPTEVSQWALEGIVEE</sequence>
<evidence type="ECO:0000259" key="7">
    <source>
        <dbReference type="PROSITE" id="PS50056"/>
    </source>
</evidence>
<dbReference type="InterPro" id="IPR029021">
    <property type="entry name" value="Prot-tyrosine_phosphatase-like"/>
</dbReference>
<dbReference type="Proteomes" id="UP001583177">
    <property type="component" value="Unassembled WGS sequence"/>
</dbReference>
<dbReference type="PROSITE" id="PS00383">
    <property type="entry name" value="TYR_PHOSPHATASE_1"/>
    <property type="match status" value="1"/>
</dbReference>
<evidence type="ECO:0008006" key="10">
    <source>
        <dbReference type="Google" id="ProtNLM"/>
    </source>
</evidence>
<evidence type="ECO:0000256" key="2">
    <source>
        <dbReference type="ARBA" id="ARBA00022801"/>
    </source>
</evidence>
<protein>
    <recommendedName>
        <fullName evidence="10">Protein-tyrosine-phosphatase</fullName>
    </recommendedName>
</protein>
<dbReference type="PROSITE" id="PS50056">
    <property type="entry name" value="TYR_PHOSPHATASE_2"/>
    <property type="match status" value="1"/>
</dbReference>
<feature type="domain" description="Tyrosine specific protein phosphatases" evidence="7">
    <location>
        <begin position="148"/>
        <end position="190"/>
    </location>
</feature>
<dbReference type="InterPro" id="IPR000340">
    <property type="entry name" value="Dual-sp_phosphatase_cat-dom"/>
</dbReference>
<dbReference type="Gene3D" id="3.90.190.10">
    <property type="entry name" value="Protein tyrosine phosphatase superfamily"/>
    <property type="match status" value="1"/>
</dbReference>
<keyword evidence="3" id="KW-0904">Protein phosphatase</keyword>
<feature type="domain" description="Tyrosine-protein phosphatase" evidence="6">
    <location>
        <begin position="18"/>
        <end position="212"/>
    </location>
</feature>
<dbReference type="Pfam" id="PF00782">
    <property type="entry name" value="DSPc"/>
    <property type="match status" value="1"/>
</dbReference>
<evidence type="ECO:0000256" key="4">
    <source>
        <dbReference type="ARBA" id="ARBA00047761"/>
    </source>
</evidence>
<evidence type="ECO:0000256" key="5">
    <source>
        <dbReference type="ARBA" id="ARBA00048336"/>
    </source>
</evidence>
<dbReference type="SMART" id="SM00195">
    <property type="entry name" value="DSPc"/>
    <property type="match status" value="1"/>
</dbReference>
<gene>
    <name evidence="8" type="ORF">Daus18300_005293</name>
</gene>
<comment type="catalytic activity">
    <reaction evidence="5">
        <text>O-phospho-L-threonyl-[protein] + H2O = L-threonyl-[protein] + phosphate</text>
        <dbReference type="Rhea" id="RHEA:47004"/>
        <dbReference type="Rhea" id="RHEA-COMP:11060"/>
        <dbReference type="Rhea" id="RHEA-COMP:11605"/>
        <dbReference type="ChEBI" id="CHEBI:15377"/>
        <dbReference type="ChEBI" id="CHEBI:30013"/>
        <dbReference type="ChEBI" id="CHEBI:43474"/>
        <dbReference type="ChEBI" id="CHEBI:61977"/>
        <dbReference type="EC" id="3.1.3.16"/>
    </reaction>
</comment>
<accession>A0ABR3X2Q3</accession>
<proteinExistence type="inferred from homology"/>
<dbReference type="SUPFAM" id="SSF52799">
    <property type="entry name" value="(Phosphotyrosine protein) phosphatases II"/>
    <property type="match status" value="1"/>
</dbReference>
<dbReference type="EMBL" id="JAWRVE010000038">
    <property type="protein sequence ID" value="KAL1870228.1"/>
    <property type="molecule type" value="Genomic_DNA"/>
</dbReference>
<dbReference type="PANTHER" id="PTHR45948:SF2">
    <property type="entry name" value="DUAL SPECIFICITY PROTEIN PHOSPHATASE"/>
    <property type="match status" value="1"/>
</dbReference>
<dbReference type="PANTHER" id="PTHR45948">
    <property type="entry name" value="DUAL SPECIFICITY PROTEIN PHOSPHATASE DDB_G0269404-RELATED"/>
    <property type="match status" value="1"/>
</dbReference>